<name>A0A346TPQ7_9ABAC</name>
<dbReference type="Proteomes" id="UP000501969">
    <property type="component" value="Segment"/>
</dbReference>
<sequence length="248" mass="28110">MNTLDSTNVSPQFQYDNIKIDVFIIENRVDDIDEVDRDAFVEIKSACRLLSPLVTRPVLTPATLWSQTPVSQRILKNDKNYVHTFSLFRYLINYNMSDRSQPPQYYILKRLLRDLLAGCQNDPVEMTTTEINTNVATDESIRDLKSQLCSIQECLVSSQALYSTNTMTDGGGGGKSGSEYFEIVRDAINKLNVDMATMHTNLIESLASIKSMQHDVTNKIAFSNDTMIDNIKSIKDIVLRNTKKHIQS</sequence>
<evidence type="ECO:0000313" key="2">
    <source>
        <dbReference type="Proteomes" id="UP000501969"/>
    </source>
</evidence>
<proteinExistence type="predicted"/>
<organism evidence="1 2">
    <name type="scientific">Mythimna unipuncta nucleopolyhedrovirus</name>
    <dbReference type="NCBI Taxonomy" id="447897"/>
    <lineage>
        <taxon>Viruses</taxon>
        <taxon>Viruses incertae sedis</taxon>
        <taxon>Naldaviricetes</taxon>
        <taxon>Lefavirales</taxon>
        <taxon>Baculoviridae</taxon>
        <taxon>Alphabaculovirus</taxon>
    </lineage>
</organism>
<reference evidence="1 2" key="1">
    <citation type="submission" date="2018-03" db="EMBL/GenBank/DDBJ databases">
        <title>Complete genome sequence of a second alphabaculovirus from the true armyworm, Mythimna unipuncta.</title>
        <authorList>
            <person name="Harrison R.L."/>
            <person name="Mowery J.D."/>
            <person name="Bauchan G.R."/>
            <person name="Theilmann D.A."/>
            <person name="Erlandson M.A."/>
        </authorList>
    </citation>
    <scope>NUCLEOTIDE SEQUENCE [LARGE SCALE GENOMIC DNA]</scope>
    <source>
        <strain evidence="1 2">KY310</strain>
    </source>
</reference>
<dbReference type="RefSeq" id="YP_010796579.1">
    <property type="nucleotide sequence ID" value="NC_076031.1"/>
</dbReference>
<dbReference type="Pfam" id="PF05073">
    <property type="entry name" value="Baculo_p24"/>
    <property type="match status" value="1"/>
</dbReference>
<dbReference type="KEGG" id="vg:80534074"/>
<accession>A0A346TPQ7</accession>
<dbReference type="GO" id="GO:0019028">
    <property type="term" value="C:viral capsid"/>
    <property type="evidence" value="ECO:0007669"/>
    <property type="project" value="InterPro"/>
</dbReference>
<dbReference type="EMBL" id="MH124167">
    <property type="protein sequence ID" value="AXU41567.1"/>
    <property type="molecule type" value="Genomic_DNA"/>
</dbReference>
<dbReference type="InterPro" id="IPR007765">
    <property type="entry name" value="Baculo_p24"/>
</dbReference>
<dbReference type="GeneID" id="80534074"/>
<evidence type="ECO:0000313" key="1">
    <source>
        <dbReference type="EMBL" id="AXU41567.1"/>
    </source>
</evidence>
<keyword evidence="2" id="KW-1185">Reference proteome</keyword>
<protein>
    <submittedName>
        <fullName evidence="1">P24</fullName>
    </submittedName>
</protein>